<sequence>MGLNIYKNNTNGAYKIYFCKNTKYFYILLFLVLLETSSRVRFLCVLNRKKTKILMNHYIACNNKIIKTIIPSMTICNNCSIREHALNNCFFKSFLSFFYINKLSYLRLLYCIFRIQYSLTI</sequence>
<comment type="caution">
    <text evidence="2">The sequence shown here is derived from an EMBL/GenBank/DDBJ whole genome shotgun (WGS) entry which is preliminary data.</text>
</comment>
<dbReference type="VEuPathDB" id="MicrosporidiaDB:TUBRATIS_26970"/>
<feature type="transmembrane region" description="Helical" evidence="1">
    <location>
        <begin position="24"/>
        <end position="46"/>
    </location>
</feature>
<keyword evidence="1" id="KW-1133">Transmembrane helix</keyword>
<dbReference type="AlphaFoldDB" id="A0A437AI95"/>
<evidence type="ECO:0000313" key="3">
    <source>
        <dbReference type="Proteomes" id="UP000282876"/>
    </source>
</evidence>
<accession>A0A437AI95</accession>
<organism evidence="2 3">
    <name type="scientific">Tubulinosema ratisbonensis</name>
    <dbReference type="NCBI Taxonomy" id="291195"/>
    <lineage>
        <taxon>Eukaryota</taxon>
        <taxon>Fungi</taxon>
        <taxon>Fungi incertae sedis</taxon>
        <taxon>Microsporidia</taxon>
        <taxon>Tubulinosematoidea</taxon>
        <taxon>Tubulinosematidae</taxon>
        <taxon>Tubulinosema</taxon>
    </lineage>
</organism>
<proteinExistence type="predicted"/>
<dbReference type="Proteomes" id="UP000282876">
    <property type="component" value="Unassembled WGS sequence"/>
</dbReference>
<keyword evidence="1" id="KW-0472">Membrane</keyword>
<evidence type="ECO:0000313" key="2">
    <source>
        <dbReference type="EMBL" id="RVD90870.1"/>
    </source>
</evidence>
<reference evidence="2 3" key="1">
    <citation type="submission" date="2018-10" db="EMBL/GenBank/DDBJ databases">
        <title>Draft genome sequence of the microsporidian Tubulinosema ratisbonensis.</title>
        <authorList>
            <person name="Polonais V."/>
            <person name="Peyretaillade E."/>
            <person name="Niehus S."/>
            <person name="Wawrzyniak I."/>
            <person name="Franchet A."/>
            <person name="Gaspin C."/>
            <person name="Reichstadt M."/>
            <person name="Belser C."/>
            <person name="Labadie K."/>
            <person name="Delbac F."/>
            <person name="Ferrandon D."/>
        </authorList>
    </citation>
    <scope>NUCLEOTIDE SEQUENCE [LARGE SCALE GENOMIC DNA]</scope>
    <source>
        <strain evidence="2 3">Franzen</strain>
    </source>
</reference>
<gene>
    <name evidence="2" type="ORF">TUBRATIS_26970</name>
</gene>
<name>A0A437AI95_9MICR</name>
<evidence type="ECO:0000256" key="1">
    <source>
        <dbReference type="SAM" id="Phobius"/>
    </source>
</evidence>
<dbReference type="EMBL" id="RCSS01000740">
    <property type="protein sequence ID" value="RVD90870.1"/>
    <property type="molecule type" value="Genomic_DNA"/>
</dbReference>
<keyword evidence="3" id="KW-1185">Reference proteome</keyword>
<protein>
    <submittedName>
        <fullName evidence="2">Uncharacterized protein</fullName>
    </submittedName>
</protein>
<keyword evidence="1" id="KW-0812">Transmembrane</keyword>